<feature type="region of interest" description="Disordered" evidence="1">
    <location>
        <begin position="1"/>
        <end position="30"/>
    </location>
</feature>
<reference evidence="2 3" key="1">
    <citation type="submission" date="2017-08" db="EMBL/GenBank/DDBJ databases">
        <title>Multipartite genome sequences of Sinorhizobium species nodulating soybeans.</title>
        <authorList>
            <person name="Tian C.F."/>
        </authorList>
    </citation>
    <scope>NUCLEOTIDE SEQUENCE [LARGE SCALE GENOMIC DNA]</scope>
    <source>
        <strain evidence="2 3">CCBAU 05684</strain>
    </source>
</reference>
<gene>
    <name evidence="2" type="ORF">SJ05684_c11370</name>
</gene>
<dbReference type="EMBL" id="CP023067">
    <property type="protein sequence ID" value="ASY62593.1"/>
    <property type="molecule type" value="Genomic_DNA"/>
</dbReference>
<name>A0A249P9I1_9HYPH</name>
<accession>A0A249P9I1</accession>
<dbReference type="STRING" id="716928.GCA_000261485_04862"/>
<keyword evidence="3" id="KW-1185">Reference proteome</keyword>
<feature type="compositionally biased region" description="Polar residues" evidence="1">
    <location>
        <begin position="13"/>
        <end position="24"/>
    </location>
</feature>
<protein>
    <submittedName>
        <fullName evidence="2">Uncharacterized protein</fullName>
    </submittedName>
</protein>
<dbReference type="KEGG" id="esj:SJ05684_c11370"/>
<evidence type="ECO:0000256" key="1">
    <source>
        <dbReference type="SAM" id="MobiDB-lite"/>
    </source>
</evidence>
<evidence type="ECO:0000313" key="2">
    <source>
        <dbReference type="EMBL" id="ASY62593.1"/>
    </source>
</evidence>
<organism evidence="2 3">
    <name type="scientific">Sinorhizobium sojae CCBAU 05684</name>
    <dbReference type="NCBI Taxonomy" id="716928"/>
    <lineage>
        <taxon>Bacteria</taxon>
        <taxon>Pseudomonadati</taxon>
        <taxon>Pseudomonadota</taxon>
        <taxon>Alphaproteobacteria</taxon>
        <taxon>Hyphomicrobiales</taxon>
        <taxon>Rhizobiaceae</taxon>
        <taxon>Sinorhizobium/Ensifer group</taxon>
        <taxon>Sinorhizobium</taxon>
    </lineage>
</organism>
<feature type="compositionally biased region" description="Basic and acidic residues" evidence="1">
    <location>
        <begin position="1"/>
        <end position="10"/>
    </location>
</feature>
<dbReference type="Proteomes" id="UP000217211">
    <property type="component" value="Chromosome"/>
</dbReference>
<dbReference type="AlphaFoldDB" id="A0A249P9I1"/>
<proteinExistence type="predicted"/>
<sequence length="531" mass="58038">MKMKRLEKMRVGGTSNKMQLSIPSPKTPDGRVYRYSPNVDAHPRHFVLGDRVASFVTDPDKVGRMKHAPGTPGTVCPYSGVRADDAEFVHPDDRKAAIKVVEHAALQDMQDAISGMLAGVARGSKSLTYKPAPRRNQPRPRFGRRDLMRLLVCDCCGRDYGVFAIALFCPDCGAPNLALHFAREVELVGQQVELAEALGKDRQELAYRLLGNAHEDVLTAFEATLKVAYAHRIENRPSGAGQVKPAGNDFQNIDKGRKRFGEFSFDPFAELNAQELAVLSLNIQKRHLIGHNLGVVDAKFVQHAKEAKLGETVELVAADVRSFAALCRKVVRRIDDMLAGLPLPSPAVQDEEDAMISPTETIGDLSSEGTAVGKWICMTSADGLPGHVDKDSLVKAFPSLSTDQLAEATADLAEDGYVSLTHLISERLPRVHVREDLFLTFDPHCMGSDPVGDALQLIPLILSKDSVDVPALHAESGMPLRRFNPAVGLILSKIGEGRVSGTWVQGYPTPYFFVVDSDRVAIKRLARQLEG</sequence>
<dbReference type="RefSeq" id="WP_034858815.1">
    <property type="nucleotide sequence ID" value="NZ_AJQT01000110.1"/>
</dbReference>
<evidence type="ECO:0000313" key="3">
    <source>
        <dbReference type="Proteomes" id="UP000217211"/>
    </source>
</evidence>
<dbReference type="OrthoDB" id="7064950at2"/>
<dbReference type="eggNOG" id="ENOG502ZARD">
    <property type="taxonomic scope" value="Bacteria"/>
</dbReference>